<dbReference type="Gene3D" id="2.70.70.10">
    <property type="entry name" value="Glucose Permease (Domain IIA)"/>
    <property type="match status" value="1"/>
</dbReference>
<organism evidence="2 3">
    <name type="scientific">Micromonospora sediminicola</name>
    <dbReference type="NCBI Taxonomy" id="946078"/>
    <lineage>
        <taxon>Bacteria</taxon>
        <taxon>Bacillati</taxon>
        <taxon>Actinomycetota</taxon>
        <taxon>Actinomycetes</taxon>
        <taxon>Micromonosporales</taxon>
        <taxon>Micromonosporaceae</taxon>
        <taxon>Micromonospora</taxon>
    </lineage>
</organism>
<dbReference type="EMBL" id="FLRH01000004">
    <property type="protein sequence ID" value="SBT69011.1"/>
    <property type="molecule type" value="Genomic_DNA"/>
</dbReference>
<dbReference type="Proteomes" id="UP000199558">
    <property type="component" value="Unassembled WGS sequence"/>
</dbReference>
<reference evidence="3" key="1">
    <citation type="submission" date="2016-06" db="EMBL/GenBank/DDBJ databases">
        <authorList>
            <person name="Varghese N."/>
            <person name="Submissions Spin"/>
        </authorList>
    </citation>
    <scope>NUCLEOTIDE SEQUENCE [LARGE SCALE GENOMIC DNA]</scope>
    <source>
        <strain evidence="3">DSM 45794</strain>
    </source>
</reference>
<dbReference type="STRING" id="946078.GA0070622_6129"/>
<dbReference type="OrthoDB" id="5496837at2"/>
<keyword evidence="3" id="KW-1185">Reference proteome</keyword>
<name>A0A1A9BIW1_9ACTN</name>
<evidence type="ECO:0000259" key="1">
    <source>
        <dbReference type="Pfam" id="PF01551"/>
    </source>
</evidence>
<dbReference type="InterPro" id="IPR016047">
    <property type="entry name" value="M23ase_b-sheet_dom"/>
</dbReference>
<dbReference type="RefSeq" id="WP_091582901.1">
    <property type="nucleotide sequence ID" value="NZ_FLRH01000004.1"/>
</dbReference>
<accession>A0A1A9BIW1</accession>
<protein>
    <submittedName>
        <fullName evidence="2">Peptidase family M23</fullName>
    </submittedName>
</protein>
<dbReference type="PANTHER" id="PTHR21666:SF270">
    <property type="entry name" value="MUREIN HYDROLASE ACTIVATOR ENVC"/>
    <property type="match status" value="1"/>
</dbReference>
<proteinExistence type="predicted"/>
<dbReference type="InterPro" id="IPR050570">
    <property type="entry name" value="Cell_wall_metabolism_enzyme"/>
</dbReference>
<dbReference type="Pfam" id="PF01551">
    <property type="entry name" value="Peptidase_M23"/>
    <property type="match status" value="1"/>
</dbReference>
<dbReference type="InterPro" id="IPR011055">
    <property type="entry name" value="Dup_hybrid_motif"/>
</dbReference>
<dbReference type="AlphaFoldDB" id="A0A1A9BIW1"/>
<sequence length="365" mass="37577">MTDRKTSGLVAAFVAITLVLAGCVVGLPLFLMAGSVSASPCGTLPAPDLSGGGTATTEWDQSQVANAAIIVAVGQEMQVPPRGLVIALATAMQESTLRNLDYGDRDSVGLFQQRPSQGWGTVAQLTDPRYASGKFYTALLKVEGWQGMRLTDAAQAVQRSGLPEAYQKWEDDAYALAAAVLNMGSIDELGGGPPGAPCGPGAFEPVPVGPGGWVQPVRAGIVAPWGQDRGDHKHAGVDLGAPKLTPIRAVAAGVVSTSTCNAPEWHGCDTDGYPGLGGCGWYVDVRHDGDIATRYCHMVRQPFVRVGQKVAAGEVLGLSGSSGNSSGPHLHFEVHRGVAPGQSLNFGNSVDPVAFMAAVGAPLGG</sequence>
<feature type="domain" description="M23ase beta-sheet core" evidence="1">
    <location>
        <begin position="233"/>
        <end position="337"/>
    </location>
</feature>
<evidence type="ECO:0000313" key="2">
    <source>
        <dbReference type="EMBL" id="SBT69011.1"/>
    </source>
</evidence>
<dbReference type="PANTHER" id="PTHR21666">
    <property type="entry name" value="PEPTIDASE-RELATED"/>
    <property type="match status" value="1"/>
</dbReference>
<gene>
    <name evidence="2" type="ORF">GA0070622_6129</name>
</gene>
<dbReference type="SUPFAM" id="SSF51261">
    <property type="entry name" value="Duplicated hybrid motif"/>
    <property type="match status" value="1"/>
</dbReference>
<dbReference type="GO" id="GO:0004222">
    <property type="term" value="F:metalloendopeptidase activity"/>
    <property type="evidence" value="ECO:0007669"/>
    <property type="project" value="TreeGrafter"/>
</dbReference>
<evidence type="ECO:0000313" key="3">
    <source>
        <dbReference type="Proteomes" id="UP000199558"/>
    </source>
</evidence>
<dbReference type="PROSITE" id="PS51257">
    <property type="entry name" value="PROKAR_LIPOPROTEIN"/>
    <property type="match status" value="1"/>
</dbReference>
<dbReference type="CDD" id="cd12797">
    <property type="entry name" value="M23_peptidase"/>
    <property type="match status" value="1"/>
</dbReference>